<dbReference type="Gene3D" id="6.10.340.10">
    <property type="match status" value="1"/>
</dbReference>
<dbReference type="InterPro" id="IPR051310">
    <property type="entry name" value="MCP_chemotaxis"/>
</dbReference>
<evidence type="ECO:0000256" key="3">
    <source>
        <dbReference type="ARBA" id="ARBA00029447"/>
    </source>
</evidence>
<dbReference type="STRING" id="1867956.BJF95_21245"/>
<keyword evidence="11" id="KW-1185">Reference proteome</keyword>
<organism evidence="10 11">
    <name type="scientific">Rhizobium oryziradicis</name>
    <dbReference type="NCBI Taxonomy" id="1867956"/>
    <lineage>
        <taxon>Bacteria</taxon>
        <taxon>Pseudomonadati</taxon>
        <taxon>Pseudomonadota</taxon>
        <taxon>Alphaproteobacteria</taxon>
        <taxon>Hyphomicrobiales</taxon>
        <taxon>Rhizobiaceae</taxon>
        <taxon>Rhizobium/Agrobacterium group</taxon>
        <taxon>Rhizobium</taxon>
    </lineage>
</organism>
<dbReference type="SUPFAM" id="SSF58104">
    <property type="entry name" value="Methyl-accepting chemotaxis protein (MCP) signaling domain"/>
    <property type="match status" value="1"/>
</dbReference>
<evidence type="ECO:0000313" key="10">
    <source>
        <dbReference type="EMBL" id="OLP43403.1"/>
    </source>
</evidence>
<dbReference type="GO" id="GO:0004888">
    <property type="term" value="F:transmembrane signaling receptor activity"/>
    <property type="evidence" value="ECO:0007669"/>
    <property type="project" value="TreeGrafter"/>
</dbReference>
<comment type="similarity">
    <text evidence="3">Belongs to the methyl-accepting chemotaxis (MCP) protein family.</text>
</comment>
<evidence type="ECO:0000256" key="2">
    <source>
        <dbReference type="ARBA" id="ARBA00022500"/>
    </source>
</evidence>
<dbReference type="OrthoDB" id="3378718at2"/>
<dbReference type="InterPro" id="IPR004089">
    <property type="entry name" value="MCPsignal_dom"/>
</dbReference>
<dbReference type="PANTHER" id="PTHR43531:SF11">
    <property type="entry name" value="METHYL-ACCEPTING CHEMOTAXIS PROTEIN 3"/>
    <property type="match status" value="1"/>
</dbReference>
<comment type="subcellular location">
    <subcellularLocation>
        <location evidence="1">Membrane</location>
    </subcellularLocation>
</comment>
<sequence>MSFSIRNVLISVFAILSILLAVLVASSLLKSYRNYQVYAEVSELTGLDKALFEALLAFRSERGDSRSALALSATDGAGSIESMKKKRAAVDEGMTQAKLIATRLAAPELEAPVASVMGRYDALLAFRKVIDGELAKPVDARDANTAKNWMTIAGDFLTELEKTSLKAEARMRTLDPSQMPMIQTRAYAWATRATAGDALIILSNAVTSGKPINAALQQKLAVADSNAALAWYNVSILVDHPQTPKAIQDAYQIATQSYFKGQFADMRADLITKISSGENPPLSIDQWRTATTPAINSIAAVASLAMDTLNNDAQAAKSKALVNMFSFLALFIFVLLLGAIGMLVILRKVIRPIGTLTSCMRTLASGDLSVMVPGAKRRDEIGEMARSVEVFQVAAKRNRELETEAEESRRANERERAEVQARAEAEAEARLIQATGTLAAGLKRLAAGDLMCEIDQQFAPQFEGLRHDFNTSVKQLRSVLVSVGQSAGAVSGGSGEISSASDDLAKRTEQQAAALEQTAAALEEITANVSATSRRTGDARNIVRDTRNRAEQSGVVVGNAVTAMERIEHASKQISQIIGVIDEIAFQTNLLALNAGVEAARAGEAGKGFAVVAQEVRELAQRSATAAKEIKALISNSEIAVSEGVKLVNETGDGLNSISGLVQAINEHMDAIASAAQEQSIGLGEVNSAVNQMDQSTQKNAAMVEEMNAASAGLAQEAANLADLLRQFRTGLEGTGAENQRVRTQAPLVSPNRARSQQMTAGNTALARDNWQEF</sequence>
<feature type="domain" description="HAMP" evidence="9">
    <location>
        <begin position="429"/>
        <end position="481"/>
    </location>
</feature>
<evidence type="ECO:0000313" key="11">
    <source>
        <dbReference type="Proteomes" id="UP000186894"/>
    </source>
</evidence>
<feature type="domain" description="HAMP" evidence="9">
    <location>
        <begin position="347"/>
        <end position="400"/>
    </location>
</feature>
<dbReference type="SMART" id="SM00283">
    <property type="entry name" value="MA"/>
    <property type="match status" value="1"/>
</dbReference>
<gene>
    <name evidence="10" type="ORF">BJF95_21245</name>
</gene>
<evidence type="ECO:0000256" key="5">
    <source>
        <dbReference type="SAM" id="Coils"/>
    </source>
</evidence>
<dbReference type="EMBL" id="MKIM01000028">
    <property type="protein sequence ID" value="OLP43403.1"/>
    <property type="molecule type" value="Genomic_DNA"/>
</dbReference>
<evidence type="ECO:0000256" key="1">
    <source>
        <dbReference type="ARBA" id="ARBA00004370"/>
    </source>
</evidence>
<evidence type="ECO:0000256" key="7">
    <source>
        <dbReference type="SAM" id="Phobius"/>
    </source>
</evidence>
<protein>
    <submittedName>
        <fullName evidence="10">Chemotaxis protein</fullName>
    </submittedName>
</protein>
<dbReference type="GO" id="GO:0006935">
    <property type="term" value="P:chemotaxis"/>
    <property type="evidence" value="ECO:0007669"/>
    <property type="project" value="UniProtKB-KW"/>
</dbReference>
<dbReference type="AlphaFoldDB" id="A0A1Q8ZND5"/>
<keyword evidence="7" id="KW-0812">Transmembrane</keyword>
<feature type="transmembrane region" description="Helical" evidence="7">
    <location>
        <begin position="324"/>
        <end position="346"/>
    </location>
</feature>
<dbReference type="Proteomes" id="UP000186894">
    <property type="component" value="Unassembled WGS sequence"/>
</dbReference>
<feature type="compositionally biased region" description="Polar residues" evidence="6">
    <location>
        <begin position="753"/>
        <end position="763"/>
    </location>
</feature>
<dbReference type="CDD" id="cd06225">
    <property type="entry name" value="HAMP"/>
    <property type="match status" value="1"/>
</dbReference>
<keyword evidence="4" id="KW-0807">Transducer</keyword>
<feature type="domain" description="Methyl-accepting transducer" evidence="8">
    <location>
        <begin position="486"/>
        <end position="715"/>
    </location>
</feature>
<keyword evidence="5" id="KW-0175">Coiled coil</keyword>
<dbReference type="PANTHER" id="PTHR43531">
    <property type="entry name" value="PROTEIN ICFG"/>
    <property type="match status" value="1"/>
</dbReference>
<evidence type="ECO:0000256" key="4">
    <source>
        <dbReference type="PROSITE-ProRule" id="PRU00284"/>
    </source>
</evidence>
<keyword evidence="2" id="KW-0145">Chemotaxis</keyword>
<reference evidence="10 11" key="1">
    <citation type="submission" date="2016-09" db="EMBL/GenBank/DDBJ databases">
        <title>Rhizobium oryziradicis sp. nov., isolated from the root of rice.</title>
        <authorList>
            <person name="Zhao J."/>
            <person name="Zhang X."/>
        </authorList>
    </citation>
    <scope>NUCLEOTIDE SEQUENCE [LARGE SCALE GENOMIC DNA]</scope>
    <source>
        <strain evidence="10 11">N19</strain>
    </source>
</reference>
<dbReference type="GO" id="GO:0005886">
    <property type="term" value="C:plasma membrane"/>
    <property type="evidence" value="ECO:0007669"/>
    <property type="project" value="TreeGrafter"/>
</dbReference>
<dbReference type="InterPro" id="IPR003660">
    <property type="entry name" value="HAMP_dom"/>
</dbReference>
<dbReference type="PROSITE" id="PS50111">
    <property type="entry name" value="CHEMOTAXIS_TRANSDUC_2"/>
    <property type="match status" value="1"/>
</dbReference>
<evidence type="ECO:0000259" key="9">
    <source>
        <dbReference type="PROSITE" id="PS50885"/>
    </source>
</evidence>
<dbReference type="RefSeq" id="WP_075640724.1">
    <property type="nucleotide sequence ID" value="NZ_MKIM01000028.1"/>
</dbReference>
<dbReference type="FunFam" id="1.10.287.950:FF:000001">
    <property type="entry name" value="Methyl-accepting chemotaxis sensory transducer"/>
    <property type="match status" value="1"/>
</dbReference>
<evidence type="ECO:0000259" key="8">
    <source>
        <dbReference type="PROSITE" id="PS50111"/>
    </source>
</evidence>
<name>A0A1Q8ZND5_9HYPH</name>
<evidence type="ECO:0000256" key="6">
    <source>
        <dbReference type="SAM" id="MobiDB-lite"/>
    </source>
</evidence>
<feature type="coiled-coil region" evidence="5">
    <location>
        <begin position="391"/>
        <end position="418"/>
    </location>
</feature>
<accession>A0A1Q8ZND5</accession>
<comment type="caution">
    <text evidence="10">The sequence shown here is derived from an EMBL/GenBank/DDBJ whole genome shotgun (WGS) entry which is preliminary data.</text>
</comment>
<dbReference type="GO" id="GO:0007165">
    <property type="term" value="P:signal transduction"/>
    <property type="evidence" value="ECO:0007669"/>
    <property type="project" value="UniProtKB-KW"/>
</dbReference>
<dbReference type="SUPFAM" id="SSF158472">
    <property type="entry name" value="HAMP domain-like"/>
    <property type="match status" value="1"/>
</dbReference>
<dbReference type="Gene3D" id="1.10.287.950">
    <property type="entry name" value="Methyl-accepting chemotaxis protein"/>
    <property type="match status" value="1"/>
</dbReference>
<keyword evidence="7" id="KW-1133">Transmembrane helix</keyword>
<dbReference type="PROSITE" id="PS50885">
    <property type="entry name" value="HAMP"/>
    <property type="match status" value="2"/>
</dbReference>
<proteinExistence type="inferred from homology"/>
<dbReference type="SMART" id="SM00304">
    <property type="entry name" value="HAMP"/>
    <property type="match status" value="1"/>
</dbReference>
<feature type="region of interest" description="Disordered" evidence="6">
    <location>
        <begin position="746"/>
        <end position="774"/>
    </location>
</feature>
<keyword evidence="7" id="KW-0472">Membrane</keyword>
<dbReference type="Pfam" id="PF00672">
    <property type="entry name" value="HAMP"/>
    <property type="match status" value="1"/>
</dbReference>
<dbReference type="Pfam" id="PF00015">
    <property type="entry name" value="MCPsignal"/>
    <property type="match status" value="1"/>
</dbReference>
<dbReference type="CDD" id="cd11386">
    <property type="entry name" value="MCP_signal"/>
    <property type="match status" value="1"/>
</dbReference>